<feature type="repeat" description="ANK" evidence="3">
    <location>
        <begin position="1502"/>
        <end position="1534"/>
    </location>
</feature>
<dbReference type="PROSITE" id="PS50297">
    <property type="entry name" value="ANK_REP_REGION"/>
    <property type="match status" value="22"/>
</dbReference>
<evidence type="ECO:0000259" key="7">
    <source>
        <dbReference type="Pfam" id="PF24883"/>
    </source>
</evidence>
<organism evidence="8 9">
    <name type="scientific">Penicillium camemberti (strain FM 013)</name>
    <dbReference type="NCBI Taxonomy" id="1429867"/>
    <lineage>
        <taxon>Eukaryota</taxon>
        <taxon>Fungi</taxon>
        <taxon>Dikarya</taxon>
        <taxon>Ascomycota</taxon>
        <taxon>Pezizomycotina</taxon>
        <taxon>Eurotiomycetes</taxon>
        <taxon>Eurotiomycetidae</taxon>
        <taxon>Eurotiales</taxon>
        <taxon>Aspergillaceae</taxon>
        <taxon>Penicillium</taxon>
    </lineage>
</organism>
<evidence type="ECO:0000259" key="5">
    <source>
        <dbReference type="Pfam" id="PF14479"/>
    </source>
</evidence>
<feature type="repeat" description="ANK" evidence="3">
    <location>
        <begin position="969"/>
        <end position="1001"/>
    </location>
</feature>
<dbReference type="InterPro" id="IPR056884">
    <property type="entry name" value="NPHP3-like_N"/>
</dbReference>
<dbReference type="SMART" id="SM00248">
    <property type="entry name" value="ANK"/>
    <property type="match status" value="26"/>
</dbReference>
<accession>A0A0G4PDZ8</accession>
<feature type="repeat" description="ANK" evidence="3">
    <location>
        <begin position="904"/>
        <end position="936"/>
    </location>
</feature>
<protein>
    <submittedName>
        <fullName evidence="8">Ankyrin repeat-containing domain</fullName>
    </submittedName>
</protein>
<dbReference type="InterPro" id="IPR002110">
    <property type="entry name" value="Ankyrin_rpt"/>
</dbReference>
<gene>
    <name evidence="8" type="ORF">PCAMFM013_S012g000175</name>
</gene>
<feature type="region of interest" description="Disordered" evidence="4">
    <location>
        <begin position="745"/>
        <end position="764"/>
    </location>
</feature>
<evidence type="ECO:0000256" key="1">
    <source>
        <dbReference type="ARBA" id="ARBA00022737"/>
    </source>
</evidence>
<dbReference type="InterPro" id="IPR054471">
    <property type="entry name" value="GPIID_WHD"/>
</dbReference>
<feature type="repeat" description="ANK" evidence="3">
    <location>
        <begin position="1669"/>
        <end position="1701"/>
    </location>
</feature>
<feature type="domain" description="Prion-inhibition and propagation HeLo" evidence="5">
    <location>
        <begin position="5"/>
        <end position="164"/>
    </location>
</feature>
<reference evidence="8 9" key="1">
    <citation type="journal article" date="2014" name="Nat. Commun.">
        <title>Multiple recent horizontal transfers of a large genomic region in cheese making fungi.</title>
        <authorList>
            <person name="Cheeseman K."/>
            <person name="Ropars J."/>
            <person name="Renault P."/>
            <person name="Dupont J."/>
            <person name="Gouzy J."/>
            <person name="Branca A."/>
            <person name="Abraham A.L."/>
            <person name="Ceppi M."/>
            <person name="Conseiller E."/>
            <person name="Debuchy R."/>
            <person name="Malagnac F."/>
            <person name="Goarin A."/>
            <person name="Silar P."/>
            <person name="Lacoste S."/>
            <person name="Sallet E."/>
            <person name="Bensimon A."/>
            <person name="Giraud T."/>
            <person name="Brygoo Y."/>
        </authorList>
    </citation>
    <scope>NUCLEOTIDE SEQUENCE [LARGE SCALE GENOMIC DNA]</scope>
    <source>
        <strain evidence="9">FM 013</strain>
    </source>
</reference>
<feature type="repeat" description="ANK" evidence="3">
    <location>
        <begin position="1068"/>
        <end position="1100"/>
    </location>
</feature>
<feature type="repeat" description="ANK" evidence="3">
    <location>
        <begin position="1002"/>
        <end position="1034"/>
    </location>
</feature>
<evidence type="ECO:0000256" key="3">
    <source>
        <dbReference type="PROSITE-ProRule" id="PRU00023"/>
    </source>
</evidence>
<dbReference type="Gene3D" id="1.20.120.1020">
    <property type="entry name" value="Prion-inhibition and propagation, HeLo domain"/>
    <property type="match status" value="1"/>
</dbReference>
<feature type="repeat" description="ANK" evidence="3">
    <location>
        <begin position="1469"/>
        <end position="1501"/>
    </location>
</feature>
<dbReference type="Pfam" id="PF12796">
    <property type="entry name" value="Ank_2"/>
    <property type="match status" value="10"/>
</dbReference>
<feature type="repeat" description="ANK" evidence="3">
    <location>
        <begin position="1367"/>
        <end position="1399"/>
    </location>
</feature>
<dbReference type="Pfam" id="PF14479">
    <property type="entry name" value="HeLo"/>
    <property type="match status" value="1"/>
</dbReference>
<feature type="repeat" description="ANK" evidence="3">
    <location>
        <begin position="1400"/>
        <end position="1432"/>
    </location>
</feature>
<dbReference type="InterPro" id="IPR051165">
    <property type="entry name" value="Multifunctional_ANK_Repeat"/>
</dbReference>
<keyword evidence="2 3" id="KW-0040">ANK repeat</keyword>
<feature type="compositionally biased region" description="Polar residues" evidence="4">
    <location>
        <begin position="753"/>
        <end position="762"/>
    </location>
</feature>
<dbReference type="SUPFAM" id="SSF52540">
    <property type="entry name" value="P-loop containing nucleoside triphosphate hydrolases"/>
    <property type="match status" value="1"/>
</dbReference>
<dbReference type="Pfam" id="PF13637">
    <property type="entry name" value="Ank_4"/>
    <property type="match status" value="1"/>
</dbReference>
<dbReference type="Gene3D" id="3.40.50.300">
    <property type="entry name" value="P-loop containing nucleotide triphosphate hydrolases"/>
    <property type="match status" value="1"/>
</dbReference>
<evidence type="ECO:0000313" key="9">
    <source>
        <dbReference type="Proteomes" id="UP000053732"/>
    </source>
</evidence>
<keyword evidence="9" id="KW-1185">Reference proteome</keyword>
<dbReference type="Gene3D" id="1.25.40.20">
    <property type="entry name" value="Ankyrin repeat-containing domain"/>
    <property type="match status" value="6"/>
</dbReference>
<feature type="repeat" description="ANK" evidence="3">
    <location>
        <begin position="1301"/>
        <end position="1333"/>
    </location>
</feature>
<feature type="repeat" description="ANK" evidence="3">
    <location>
        <begin position="1334"/>
        <end position="1366"/>
    </location>
</feature>
<proteinExistence type="predicted"/>
<dbReference type="PRINTS" id="PR01415">
    <property type="entry name" value="ANKYRIN"/>
</dbReference>
<dbReference type="InterPro" id="IPR038305">
    <property type="entry name" value="HeLo_sf"/>
</dbReference>
<dbReference type="Pfam" id="PF00023">
    <property type="entry name" value="Ank"/>
    <property type="match status" value="1"/>
</dbReference>
<dbReference type="EMBL" id="HG793145">
    <property type="protein sequence ID" value="CRL24565.1"/>
    <property type="molecule type" value="Genomic_DNA"/>
</dbReference>
<evidence type="ECO:0000256" key="4">
    <source>
        <dbReference type="SAM" id="MobiDB-lite"/>
    </source>
</evidence>
<dbReference type="InterPro" id="IPR027417">
    <property type="entry name" value="P-loop_NTPase"/>
</dbReference>
<keyword evidence="1" id="KW-0677">Repeat</keyword>
<evidence type="ECO:0000256" key="2">
    <source>
        <dbReference type="ARBA" id="ARBA00023043"/>
    </source>
</evidence>
<feature type="repeat" description="ANK" evidence="3">
    <location>
        <begin position="1201"/>
        <end position="1233"/>
    </location>
</feature>
<dbReference type="STRING" id="1429867.A0A0G4PDZ8"/>
<feature type="repeat" description="ANK" evidence="3">
    <location>
        <begin position="1168"/>
        <end position="1200"/>
    </location>
</feature>
<feature type="repeat" description="ANK" evidence="3">
    <location>
        <begin position="1433"/>
        <end position="1465"/>
    </location>
</feature>
<dbReference type="InterPro" id="IPR036770">
    <property type="entry name" value="Ankyrin_rpt-contain_sf"/>
</dbReference>
<evidence type="ECO:0000259" key="6">
    <source>
        <dbReference type="Pfam" id="PF22939"/>
    </source>
</evidence>
<feature type="repeat" description="ANK" evidence="3">
    <location>
        <begin position="839"/>
        <end position="871"/>
    </location>
</feature>
<feature type="repeat" description="ANK" evidence="3">
    <location>
        <begin position="871"/>
        <end position="903"/>
    </location>
</feature>
<dbReference type="Pfam" id="PF24883">
    <property type="entry name" value="NPHP3_N"/>
    <property type="match status" value="1"/>
</dbReference>
<feature type="repeat" description="ANK" evidence="3">
    <location>
        <begin position="1135"/>
        <end position="1167"/>
    </location>
</feature>
<dbReference type="PANTHER" id="PTHR24123">
    <property type="entry name" value="ANKYRIN REPEAT-CONTAINING"/>
    <property type="match status" value="1"/>
</dbReference>
<feature type="repeat" description="ANK" evidence="3">
    <location>
        <begin position="1268"/>
        <end position="1300"/>
    </location>
</feature>
<feature type="domain" description="GPI inositol-deacylase winged helix" evidence="6">
    <location>
        <begin position="528"/>
        <end position="618"/>
    </location>
</feature>
<dbReference type="PROSITE" id="PS50088">
    <property type="entry name" value="ANK_REPEAT"/>
    <property type="match status" value="22"/>
</dbReference>
<feature type="repeat" description="ANK" evidence="3">
    <location>
        <begin position="1235"/>
        <end position="1267"/>
    </location>
</feature>
<feature type="repeat" description="ANK" evidence="3">
    <location>
        <begin position="1535"/>
        <end position="1567"/>
    </location>
</feature>
<feature type="repeat" description="ANK" evidence="3">
    <location>
        <begin position="1102"/>
        <end position="1134"/>
    </location>
</feature>
<feature type="domain" description="Nephrocystin 3-like N-terminal" evidence="7">
    <location>
        <begin position="240"/>
        <end position="411"/>
    </location>
</feature>
<dbReference type="InterPro" id="IPR029498">
    <property type="entry name" value="HeLo_dom"/>
</dbReference>
<dbReference type="SUPFAM" id="SSF48403">
    <property type="entry name" value="Ankyrin repeat"/>
    <property type="match status" value="4"/>
</dbReference>
<name>A0A0G4PDZ8_PENC3</name>
<feature type="repeat" description="ANK" evidence="3">
    <location>
        <begin position="1035"/>
        <end position="1067"/>
    </location>
</feature>
<dbReference type="Pfam" id="PF22939">
    <property type="entry name" value="WHD_GPIID"/>
    <property type="match status" value="1"/>
</dbReference>
<dbReference type="PANTHER" id="PTHR24123:SF33">
    <property type="entry name" value="PROTEIN HOS4"/>
    <property type="match status" value="1"/>
</dbReference>
<evidence type="ECO:0000313" key="8">
    <source>
        <dbReference type="EMBL" id="CRL24565.1"/>
    </source>
</evidence>
<dbReference type="Proteomes" id="UP000053732">
    <property type="component" value="Unassembled WGS sequence"/>
</dbReference>
<sequence length="1850" mass="204810">MEAVGLAVGVVGLAGLFSTCLDIMDRFDSFKEFGPESRSVKAQFTAQKLRLQFWGHAVGFQGGVLMEKHSELLEDQEIHSACSDLLYAAIEDIYSYNDDSKAPLASALDQRQSLSKRIWPRKGRDGQESKLESFNWAARDKMKKLNQLRRLCDLVDALHNLVPTDGRGYIFQSKSGEAGQGIISSDSLNPGRWMIVFEQIMRGIEKDYEDGIKRYLHTWLLGPGSQNELYEISAAKRTPGTCEWALQQDWFLDWSSSEFLGKRAKILWINGPAGFGKSVLCARITEHLLKDSKAPVAQFFYSSDFESGRNPFSAIRSWISQIMSDAKVFALTRDRESGSQGRNPTSRDLENLLRDIATSIPGCTFIIDGLDECSSVDDGYKRDDGHSITNFLERLKSTVAGTQTRILIVSRDEPEIRNTLCNDEDKACRIYRYNLTPDDVRPDTEIYSRSIVNYKLPNRSDEIKEDIALKLAVRCNGQFLWVKLQEGYLRKTKSNTRIEQDINSTPTGLEYAYERNWKRISQLAEADRARTVSILRWAAFALRPLTVNEITGALLVSDDCKEVRVDDLPDSIDEDYISLEILDLCGSLIEVRNPQAESDVGLRTVHLTHFSVKEYLLSIFQSHGRILQPCSSLSLSTELVQNTLLANICLSYVDHDGVWIDNLDEQKKVNVLHAFRNYAVSAWHLHLRLGNMKDEQFINLAKHLFRAENPNWMPWKAQIDEHAKLNVAKALKELRISENLSTDSDFLGDHANGPSTKPTESSTEVERLFGKSTDCPLWYAASFGLSSIMDSLITTNKDRINEQGSLKLTALAGACANGNLETIQILLDNHALLNMPDTDGLSPLHSASRVGHNDVVKLLLTKGAKIEARAERMTPLHFAVLGGHLKTAQLLLDYNAEVEPQDSGGFTVIQGAVEFGHTELVKMLITRGANITTATNLELFQTACRKGFVEIVQILFDLGVDVNVSVSENHWTPLIWASRYGHVEAVKFLIEKGANLEARGKDMVTPLYCAVTNGHIKAAQLLLDHNPDVDARNIYDWTPLHSAVKEGYTELVSILITKGANIATANENGVGPFYTACHEGFIEIARLLLDVGVDVNIPTQEDQSTPLIAASECGHVEIAKFLLENGANVEARNNEMMTPFYCAAVNGHVKIIQLLFDHNADMDARQINNSTPVHAGVESGHIEVVKMLIAKGVNVNTANNSGIVPFYTACLEGFIEIARLLFDLGMDINVSTHEDQWAPLNAASRRGHAEIVKFLLENGAEIDFPNKYQETPLNLATFGGHLEVIKILVERGADVTKLDIWGWSLLNTAAEYGHLEVVNMLLDDGADIESTNEDGMTPLHSACANGFTEIVKVLIEKDANYTAANNKGCTPIMTACSKGHVDVVKFLLDKGANFNLQGHDGSTPINSACHSGHLEVVKLLLRHGADFNVVNEYGVSPLSNASLGGSTEIVRLLLEEGANVNSMNGVNKTKQAPLISACINGYLEVIKLLIRHGADIDIISFENLPPLYYASQNGFTEIVRLLLEEGANVNSLNEFKHAPLIIACAQGHLESVKLLIRYGADSNGVGATSQEVSALYCASVRGFTQIVRLLLGENDDVDNPDKTERDPLHVAIEISAEPKRTPIEKIDDVNPTNENAWAPLRTVVEVGSTQSINSTLNYATPDLEVLDNCGRTPLFMSAIRGHTDIVKLLHAKGAAVNISDKYGATPLWGAVKNGHREIVEYLLLIPGTLHALEYDAWDRSLLWWAHGCGSDDTLKLVRGVVEPTENSGPDTQERCKVAKYTVNFLRWCSACTRCLLDDEPYQHCNQCDDFGVCLQCDDFGVQCDDSAHVWERKVPAPEPEDSKAEGLTKS</sequence>